<dbReference type="STRING" id="1802583.A2311_00375"/>
<gene>
    <name evidence="1" type="ORF">A2311_00375</name>
</gene>
<dbReference type="InterPro" id="IPR008969">
    <property type="entry name" value="CarboxyPept-like_regulatory"/>
</dbReference>
<dbReference type="Proteomes" id="UP000178951">
    <property type="component" value="Unassembled WGS sequence"/>
</dbReference>
<proteinExistence type="predicted"/>
<comment type="caution">
    <text evidence="1">The sequence shown here is derived from an EMBL/GenBank/DDBJ whole genome shotgun (WGS) entry which is preliminary data.</text>
</comment>
<evidence type="ECO:0000313" key="2">
    <source>
        <dbReference type="Proteomes" id="UP000178951"/>
    </source>
</evidence>
<dbReference type="SUPFAM" id="SSF49464">
    <property type="entry name" value="Carboxypeptidase regulatory domain-like"/>
    <property type="match status" value="1"/>
</dbReference>
<accession>A0A1F4TRP4</accession>
<dbReference type="AlphaFoldDB" id="A0A1F4TRP4"/>
<dbReference type="EMBL" id="MEUF01000032">
    <property type="protein sequence ID" value="OGC35210.1"/>
    <property type="molecule type" value="Genomic_DNA"/>
</dbReference>
<dbReference type="Gene3D" id="2.60.40.1120">
    <property type="entry name" value="Carboxypeptidase-like, regulatory domain"/>
    <property type="match status" value="1"/>
</dbReference>
<reference evidence="1 2" key="1">
    <citation type="journal article" date="2016" name="Nat. Commun.">
        <title>Thousands of microbial genomes shed light on interconnected biogeochemical processes in an aquifer system.</title>
        <authorList>
            <person name="Anantharaman K."/>
            <person name="Brown C.T."/>
            <person name="Hug L.A."/>
            <person name="Sharon I."/>
            <person name="Castelle C.J."/>
            <person name="Probst A.J."/>
            <person name="Thomas B.C."/>
            <person name="Singh A."/>
            <person name="Wilkins M.J."/>
            <person name="Karaoz U."/>
            <person name="Brodie E.L."/>
            <person name="Williams K.H."/>
            <person name="Hubbard S.S."/>
            <person name="Banfield J.F."/>
        </authorList>
    </citation>
    <scope>NUCLEOTIDE SEQUENCE [LARGE SCALE GENOMIC DNA]</scope>
</reference>
<organism evidence="1 2">
    <name type="scientific">candidate division WOR-1 bacterium RIFOXYB2_FULL_48_7</name>
    <dbReference type="NCBI Taxonomy" id="1802583"/>
    <lineage>
        <taxon>Bacteria</taxon>
        <taxon>Bacillati</taxon>
        <taxon>Saganbacteria</taxon>
    </lineage>
</organism>
<evidence type="ECO:0000313" key="1">
    <source>
        <dbReference type="EMBL" id="OGC35210.1"/>
    </source>
</evidence>
<name>A0A1F4TRP4_UNCSA</name>
<protein>
    <submittedName>
        <fullName evidence="1">Uncharacterized protein</fullName>
    </submittedName>
</protein>
<sequence>MNMARKIFILILGCIVLAGGAWATYPTPQRGTLPFYYVIGTITNPELLNGRKILLHSSNWNDGKCVSADVVNGKFILNLGELYYYNSDTLSFPKETFTETAANNAFFLSIVRTDQTNYGAVEPFLVDWSKGYTEKTLTLTDGGGFKQGTGAIIGFVRDGQSKLGIAEAQISCSDPLLNQLSNAGGAFASLEVLPKTGAVLNCSKTNYSSSSLTVSILANTITSVTFDLASSAGLPGAIVPLTITASGNDIKLAWDKTAFPKPAIFMLTGTGIGTYSNAYEIAADKWLPIITQSLVGLFDMSNYDNGYVLYLGQIGSGAKEAYFKAVDSTKFQSESDPLLPPTFAAAPAVGKFNLDATRNVTTGWNFISYPFKSASLNSVAFGQLATGDELWVWNNETKKFTKIIKYSATSGWPQGETLDRTKGYLLYRSATQPATMTVLGEVDLSSAAVTLSRTSTTGWNFIGNPFPAQKTVGNLNLGGALNADEIWIYSNVTKKFNKIVKKASWNDELLLSGKSYLYYRSNTPSFDWQINWQ</sequence>